<dbReference type="WBParaSite" id="NBR_0001011401-mRNA-1">
    <property type="protein sequence ID" value="NBR_0001011401-mRNA-1"/>
    <property type="gene ID" value="NBR_0001011401"/>
</dbReference>
<sequence length="303" mass="34343">MDIDCGKLPIFLRTEGFQLFNNDDMTLLVFDVDECVAACEKNEISGRPLDCRSFDYVAPTCFFSSETAVPAGSGQLQQRNDSFYYEKICVSCAAEFSRFPQMVLVGFAEAVTDAVSFEACFDSCMDSSRDLGFNCTSGMYFFEEPQLNCILNSENRFTQRDLFAEENTDIVDYFEIGCEKTFSAESKHRAKAATTFPVPEKLVIASETRTEWSACEDGLQHRRRDCGDRESCGLESRPCKAKEINHDEVVRVKAKVRKFGLRCAPDVCCTVFDSCAVGLRLNTKMKRLEWCKRPCHRKPLKQP</sequence>
<dbReference type="Proteomes" id="UP000271162">
    <property type="component" value="Unassembled WGS sequence"/>
</dbReference>
<accession>A0A158QZH2</accession>
<proteinExistence type="predicted"/>
<dbReference type="AlphaFoldDB" id="A0A158QZH2"/>
<dbReference type="OMA" id="CKAKEIN"/>
<evidence type="ECO:0000259" key="1">
    <source>
        <dbReference type="PROSITE" id="PS50948"/>
    </source>
</evidence>
<dbReference type="CDD" id="cd01099">
    <property type="entry name" value="PAN_AP_HGF"/>
    <property type="match status" value="1"/>
</dbReference>
<dbReference type="Pfam" id="PF00024">
    <property type="entry name" value="PAN_1"/>
    <property type="match status" value="2"/>
</dbReference>
<organism evidence="4">
    <name type="scientific">Nippostrongylus brasiliensis</name>
    <name type="common">Rat hookworm</name>
    <dbReference type="NCBI Taxonomy" id="27835"/>
    <lineage>
        <taxon>Eukaryota</taxon>
        <taxon>Metazoa</taxon>
        <taxon>Ecdysozoa</taxon>
        <taxon>Nematoda</taxon>
        <taxon>Chromadorea</taxon>
        <taxon>Rhabditida</taxon>
        <taxon>Rhabditina</taxon>
        <taxon>Rhabditomorpha</taxon>
        <taxon>Strongyloidea</taxon>
        <taxon>Heligmosomidae</taxon>
        <taxon>Nippostrongylus</taxon>
    </lineage>
</organism>
<evidence type="ECO:0000313" key="2">
    <source>
        <dbReference type="EMBL" id="VDL73704.1"/>
    </source>
</evidence>
<protein>
    <submittedName>
        <fullName evidence="4">PAN domain protein</fullName>
    </submittedName>
</protein>
<name>A0A158QZH2_NIPBR</name>
<feature type="domain" description="Apple" evidence="1">
    <location>
        <begin position="92"/>
        <end position="178"/>
    </location>
</feature>
<dbReference type="PANTHER" id="PTHR47327">
    <property type="entry name" value="FI18240P1-RELATED"/>
    <property type="match status" value="1"/>
</dbReference>
<evidence type="ECO:0000313" key="4">
    <source>
        <dbReference type="WBParaSite" id="NBR_0001011401-mRNA-1"/>
    </source>
</evidence>
<feature type="domain" description="Apple" evidence="1">
    <location>
        <begin position="5"/>
        <end position="89"/>
    </location>
</feature>
<dbReference type="InterPro" id="IPR003609">
    <property type="entry name" value="Pan_app"/>
</dbReference>
<reference evidence="2 3" key="2">
    <citation type="submission" date="2018-11" db="EMBL/GenBank/DDBJ databases">
        <authorList>
            <consortium name="Pathogen Informatics"/>
        </authorList>
    </citation>
    <scope>NUCLEOTIDE SEQUENCE [LARGE SCALE GENOMIC DNA]</scope>
</reference>
<dbReference type="GO" id="GO:0009653">
    <property type="term" value="P:anatomical structure morphogenesis"/>
    <property type="evidence" value="ECO:0007669"/>
    <property type="project" value="TreeGrafter"/>
</dbReference>
<dbReference type="SMART" id="SM00473">
    <property type="entry name" value="PAN_AP"/>
    <property type="match status" value="2"/>
</dbReference>
<dbReference type="PANTHER" id="PTHR47327:SF1">
    <property type="entry name" value="RE15579P"/>
    <property type="match status" value="1"/>
</dbReference>
<dbReference type="EMBL" id="UYSL01020256">
    <property type="protein sequence ID" value="VDL73704.1"/>
    <property type="molecule type" value="Genomic_DNA"/>
</dbReference>
<evidence type="ECO:0000313" key="3">
    <source>
        <dbReference type="Proteomes" id="UP000271162"/>
    </source>
</evidence>
<dbReference type="Gene3D" id="3.50.4.10">
    <property type="entry name" value="Hepatocyte Growth Factor"/>
    <property type="match status" value="2"/>
</dbReference>
<keyword evidence="3" id="KW-1185">Reference proteome</keyword>
<dbReference type="SUPFAM" id="SSF57414">
    <property type="entry name" value="Hairpin loop containing domain-like"/>
    <property type="match status" value="2"/>
</dbReference>
<dbReference type="InterPro" id="IPR052774">
    <property type="entry name" value="Celegans_DevNeuronal_Protein"/>
</dbReference>
<dbReference type="PROSITE" id="PS50948">
    <property type="entry name" value="PAN"/>
    <property type="match status" value="2"/>
</dbReference>
<gene>
    <name evidence="2" type="ORF">NBR_LOCUS10115</name>
</gene>
<reference evidence="4" key="1">
    <citation type="submission" date="2016-04" db="UniProtKB">
        <authorList>
            <consortium name="WormBaseParasite"/>
        </authorList>
    </citation>
    <scope>IDENTIFICATION</scope>
</reference>